<keyword evidence="4" id="KW-1185">Reference proteome</keyword>
<evidence type="ECO:0000313" key="3">
    <source>
        <dbReference type="EMBL" id="MFB9779677.1"/>
    </source>
</evidence>
<sequence>MTTIPIFLSSTFRDFHRERDILVREIAPQLDDALREFGCRVEMIDLRWGVGSDVVDKDDAVKNARVLSVCFDEIERARPLFVGLVGHRYGWVPPMVTASNVANNRLAVDPAGLSATALEIEFGAFASSERSMRNLFFLRDINGEQPADFTDDDLASVHGLRDRIRLTASSNQQWSVNNYVLDAFAGQIDDFKPFTDLAARVLTEAAVARARSLPKQPPDPIAAAEQLFFESRVVVEGRDTLIDQAVSLLLAGTSVCLLGESGMGKSAIWCQGTERVGKSRSVLRAAIASSELLTSHSGVVRRLASQLDLTLPPLGDDRALLAWWRHELANREGLVVGIDGVDSLDPGGAREDLGCVLGMPATHFVTTTDHGHAERLRANGFVIVEVGPLSALASAMAAKALLKRLQRTLPQRAIELLADQPRSPLWLQLALGEITSLGEEDFAEISHDDPVRALSELVKRTIAQLPADLPNMIQRQTSRISRRLGVNPTHAILSGLALSRSGLAPVDLTTSMGVTELDVAVVRRSFGGLICERGLDGRLGFAHSAVKIAIESSFPLTDDDYRQELHWRIAQTLSRNANTDRVRHADALWHALANDSETAGAAASRWILAGLGKGPVGLPEYVVRVLASAVRVYGVRHTFFDTVSEKVVLGVTRAMTSGTVSGVSRHIMRELAVCLLVRAREQVQNPVHNLSIANVALASALRAAIQFNPDQVHDYLTELETSLALSDDGHSDVYLAFIDAAYLIGSDDARALISRAVKWAELAINPHVQTRKDRSPDSLVYWGVAQSGWSNLCVALEAAHHFDLARDAPRRILRYCELLVLADPEDRPKRRNYAAARILAWATQNAPDSQRTGAIAELEDLLASQPDDDECIRLMHAANRNANEASTGARHLLRPIDDLSAVWSGRFTANEHIAHALWHEAAEMSLAAIDGGQHTAEQFHGLSMRLLAMTKFSCEPDPGEKLTQSLNWLERAALQDGNAISSKSLLNYNQLTSTEFFTTAHLQTLVRVVSTIGSGWVATLILLIRSAAQRLIQSGETTEATFLLIDATDVLKDWEYSPQFAEARETSRKYGGEKFGAKYYARLVANDLRGVVGQIAWRQLVLRGRAAIAIADLDRMSTAPEF</sequence>
<protein>
    <submittedName>
        <fullName evidence="3">DUF4062 domain-containing protein</fullName>
    </submittedName>
</protein>
<name>A0ABV5XCH3_9NOCA</name>
<dbReference type="SUPFAM" id="SSF52540">
    <property type="entry name" value="P-loop containing nucleoside triphosphate hydrolases"/>
    <property type="match status" value="1"/>
</dbReference>
<organism evidence="3 4">
    <name type="scientific">Rhodococcus baikonurensis</name>
    <dbReference type="NCBI Taxonomy" id="172041"/>
    <lineage>
        <taxon>Bacteria</taxon>
        <taxon>Bacillati</taxon>
        <taxon>Actinomycetota</taxon>
        <taxon>Actinomycetes</taxon>
        <taxon>Mycobacteriales</taxon>
        <taxon>Nocardiaceae</taxon>
        <taxon>Rhodococcus</taxon>
        <taxon>Rhodococcus erythropolis group</taxon>
    </lineage>
</organism>
<evidence type="ECO:0000259" key="2">
    <source>
        <dbReference type="Pfam" id="PF13271"/>
    </source>
</evidence>
<dbReference type="RefSeq" id="WP_159419737.1">
    <property type="nucleotide sequence ID" value="NZ_JBHMAS010000012.1"/>
</dbReference>
<dbReference type="InterPro" id="IPR025139">
    <property type="entry name" value="DUF4062"/>
</dbReference>
<comment type="caution">
    <text evidence="3">The sequence shown here is derived from an EMBL/GenBank/DDBJ whole genome shotgun (WGS) entry which is preliminary data.</text>
</comment>
<dbReference type="InterPro" id="IPR051191">
    <property type="entry name" value="DCAF12"/>
</dbReference>
<accession>A0ABV5XCH3</accession>
<evidence type="ECO:0000256" key="1">
    <source>
        <dbReference type="ARBA" id="ARBA00022737"/>
    </source>
</evidence>
<dbReference type="PANTHER" id="PTHR19860">
    <property type="entry name" value="DDB1- AND CUL4-ASSOCIATED FACTOR 12-RELATED"/>
    <property type="match status" value="1"/>
</dbReference>
<dbReference type="Proteomes" id="UP001589587">
    <property type="component" value="Unassembled WGS sequence"/>
</dbReference>
<reference evidence="3 4" key="1">
    <citation type="submission" date="2024-09" db="EMBL/GenBank/DDBJ databases">
        <authorList>
            <person name="Sun Q."/>
            <person name="Mori K."/>
        </authorList>
    </citation>
    <scope>NUCLEOTIDE SEQUENCE [LARGE SCALE GENOMIC DNA]</scope>
    <source>
        <strain evidence="3 4">JCM 11411</strain>
    </source>
</reference>
<dbReference type="PANTHER" id="PTHR19860:SF40">
    <property type="entry name" value="WD40 REPEAT-CONTAINING PROTEIN"/>
    <property type="match status" value="1"/>
</dbReference>
<proteinExistence type="predicted"/>
<dbReference type="Pfam" id="PF13271">
    <property type="entry name" value="DUF4062"/>
    <property type="match status" value="1"/>
</dbReference>
<dbReference type="EMBL" id="JBHMAS010000012">
    <property type="protein sequence ID" value="MFB9779677.1"/>
    <property type="molecule type" value="Genomic_DNA"/>
</dbReference>
<evidence type="ECO:0000313" key="4">
    <source>
        <dbReference type="Proteomes" id="UP001589587"/>
    </source>
</evidence>
<gene>
    <name evidence="3" type="ORF">ACFFQ6_08280</name>
</gene>
<keyword evidence="1" id="KW-0677">Repeat</keyword>
<feature type="domain" description="DUF4062" evidence="2">
    <location>
        <begin position="6"/>
        <end position="120"/>
    </location>
</feature>
<dbReference type="InterPro" id="IPR027417">
    <property type="entry name" value="P-loop_NTPase"/>
</dbReference>